<keyword evidence="2" id="KW-1185">Reference proteome</keyword>
<gene>
    <name evidence="1" type="ORF">PYH38_000396</name>
</gene>
<accession>A0ABY8CUQ3</accession>
<evidence type="ECO:0000313" key="2">
    <source>
        <dbReference type="Proteomes" id="UP001235547"/>
    </source>
</evidence>
<organism evidence="1 2">
    <name type="scientific">Sinorhizobium numidicum</name>
    <dbReference type="NCBI Taxonomy" id="680248"/>
    <lineage>
        <taxon>Bacteria</taxon>
        <taxon>Pseudomonadati</taxon>
        <taxon>Pseudomonadota</taxon>
        <taxon>Alphaproteobacteria</taxon>
        <taxon>Hyphomicrobiales</taxon>
        <taxon>Rhizobiaceae</taxon>
        <taxon>Sinorhizobium/Ensifer group</taxon>
        <taxon>Sinorhizobium</taxon>
    </lineage>
</organism>
<dbReference type="RefSeq" id="WP_280731790.1">
    <property type="nucleotide sequence ID" value="NZ_CP120367.1"/>
</dbReference>
<proteinExistence type="predicted"/>
<name>A0ABY8CUQ3_9HYPH</name>
<evidence type="ECO:0000313" key="1">
    <source>
        <dbReference type="EMBL" id="WEX81055.1"/>
    </source>
</evidence>
<protein>
    <recommendedName>
        <fullName evidence="3">DUF3987 domain-containing protein</fullName>
    </recommendedName>
</protein>
<dbReference type="EMBL" id="CP120370">
    <property type="protein sequence ID" value="WEX81055.1"/>
    <property type="molecule type" value="Genomic_DNA"/>
</dbReference>
<sequence length="185" mass="20713">MSAEWATGVDDLFEDFDDRIRGMRKTIDPQYRPILNRFGENAARLALIVAVGCDPKEPIITSEIQTWANAVAEHSLQVILRGANDNIADNDRAAEYLRVRQQVTRRGQSGITTRDIVKNLRGSIDKRRLEDILAMLRQAREVHLAKLTMDSGQARVRFWSAESLPDGATIIPHRVGEGLGERPAA</sequence>
<evidence type="ECO:0008006" key="3">
    <source>
        <dbReference type="Google" id="ProtNLM"/>
    </source>
</evidence>
<reference evidence="1 2" key="1">
    <citation type="submission" date="2023-03" db="EMBL/GenBank/DDBJ databases">
        <authorList>
            <person name="Kaur S."/>
            <person name="Espinosa-Saiz D."/>
            <person name="Velazquez E."/>
            <person name="Menendez E."/>
            <person name="diCenzo G.C."/>
        </authorList>
    </citation>
    <scope>NUCLEOTIDE SEQUENCE [LARGE SCALE GENOMIC DNA]</scope>
    <source>
        <strain evidence="1 2">LMG 27395</strain>
    </source>
</reference>
<dbReference type="Proteomes" id="UP001235547">
    <property type="component" value="Chromosome 2"/>
</dbReference>